<proteinExistence type="inferred from homology"/>
<feature type="binding site" evidence="10">
    <location>
        <begin position="137"/>
        <end position="143"/>
    </location>
    <ligand>
        <name>(6S)-NADPHX</name>
        <dbReference type="ChEBI" id="CHEBI:64076"/>
    </ligand>
</feature>
<dbReference type="EC" id="5.1.99.6" evidence="3 10"/>
<dbReference type="OMA" id="RHLFHYG"/>
<keyword evidence="13" id="KW-1185">Reference proteome</keyword>
<dbReference type="GO" id="GO:0052856">
    <property type="term" value="F:NAD(P)HX epimerase activity"/>
    <property type="evidence" value="ECO:0007669"/>
    <property type="project" value="UniProtKB-UniRule"/>
</dbReference>
<dbReference type="GO" id="GO:0005739">
    <property type="term" value="C:mitochondrion"/>
    <property type="evidence" value="ECO:0007669"/>
    <property type="project" value="TreeGrafter"/>
</dbReference>
<feature type="binding site" evidence="10">
    <location>
        <position position="170"/>
    </location>
    <ligand>
        <name>K(+)</name>
        <dbReference type="ChEBI" id="CHEBI:29103"/>
    </ligand>
</feature>
<dbReference type="GO" id="GO:0046872">
    <property type="term" value="F:metal ion binding"/>
    <property type="evidence" value="ECO:0007669"/>
    <property type="project" value="UniProtKB-KW"/>
</dbReference>
<dbReference type="Gene3D" id="3.40.50.10260">
    <property type="entry name" value="YjeF N-terminal domain"/>
    <property type="match status" value="1"/>
</dbReference>
<comment type="function">
    <text evidence="10">Catalyzes the epimerization of the S- and R-forms of NAD(P)HX, a damaged form of NAD(P)H that is a result of enzymatic or heat-dependent hydration. This is a prerequisite for the S-specific NAD(P)H-hydrate dehydratase to allow the repair of both epimers of NAD(P)HX.</text>
</comment>
<feature type="binding site" evidence="10">
    <location>
        <position position="167"/>
    </location>
    <ligand>
        <name>(6S)-NADPHX</name>
        <dbReference type="ChEBI" id="CHEBI:64076"/>
    </ligand>
</feature>
<evidence type="ECO:0000256" key="1">
    <source>
        <dbReference type="ARBA" id="ARBA00000013"/>
    </source>
</evidence>
<dbReference type="PROSITE" id="PS51385">
    <property type="entry name" value="YJEF_N"/>
    <property type="match status" value="1"/>
</dbReference>
<evidence type="ECO:0000256" key="9">
    <source>
        <dbReference type="ARBA" id="ARBA00023235"/>
    </source>
</evidence>
<comment type="catalytic activity">
    <reaction evidence="2 10">
        <text>(6R)-NADPHX = (6S)-NADPHX</text>
        <dbReference type="Rhea" id="RHEA:32227"/>
        <dbReference type="ChEBI" id="CHEBI:64076"/>
        <dbReference type="ChEBI" id="CHEBI:64077"/>
        <dbReference type="EC" id="5.1.99.6"/>
    </reaction>
</comment>
<dbReference type="Proteomes" id="UP000002630">
    <property type="component" value="Linkage Group LG20"/>
</dbReference>
<keyword evidence="4 10" id="KW-0479">Metal-binding</keyword>
<evidence type="ECO:0000256" key="8">
    <source>
        <dbReference type="ARBA" id="ARBA00023027"/>
    </source>
</evidence>
<dbReference type="EMBL" id="FN648553">
    <property type="protein sequence ID" value="CBN77089.1"/>
    <property type="molecule type" value="Genomic_DNA"/>
</dbReference>
<dbReference type="PANTHER" id="PTHR13232:SF10">
    <property type="entry name" value="NAD(P)H-HYDRATE EPIMERASE"/>
    <property type="match status" value="1"/>
</dbReference>
<keyword evidence="9 10" id="KW-0413">Isomerase</keyword>
<comment type="caution">
    <text evidence="10">Lacks conserved residue(s) required for the propagation of feature annotation.</text>
</comment>
<reference evidence="12 13" key="1">
    <citation type="journal article" date="2010" name="Nature">
        <title>The Ectocarpus genome and the independent evolution of multicellularity in brown algae.</title>
        <authorList>
            <person name="Cock J.M."/>
            <person name="Sterck L."/>
            <person name="Rouze P."/>
            <person name="Scornet D."/>
            <person name="Allen A.E."/>
            <person name="Amoutzias G."/>
            <person name="Anthouard V."/>
            <person name="Artiguenave F."/>
            <person name="Aury J.M."/>
            <person name="Badger J.H."/>
            <person name="Beszteri B."/>
            <person name="Billiau K."/>
            <person name="Bonnet E."/>
            <person name="Bothwell J.H."/>
            <person name="Bowler C."/>
            <person name="Boyen C."/>
            <person name="Brownlee C."/>
            <person name="Carrano C.J."/>
            <person name="Charrier B."/>
            <person name="Cho G.Y."/>
            <person name="Coelho S.M."/>
            <person name="Collen J."/>
            <person name="Corre E."/>
            <person name="Da Silva C."/>
            <person name="Delage L."/>
            <person name="Delaroque N."/>
            <person name="Dittami S.M."/>
            <person name="Doulbeau S."/>
            <person name="Elias M."/>
            <person name="Farnham G."/>
            <person name="Gachon C.M."/>
            <person name="Gschloessl B."/>
            <person name="Heesch S."/>
            <person name="Jabbari K."/>
            <person name="Jubin C."/>
            <person name="Kawai H."/>
            <person name="Kimura K."/>
            <person name="Kloareg B."/>
            <person name="Kupper F.C."/>
            <person name="Lang D."/>
            <person name="Le Bail A."/>
            <person name="Leblanc C."/>
            <person name="Lerouge P."/>
            <person name="Lohr M."/>
            <person name="Lopez P.J."/>
            <person name="Martens C."/>
            <person name="Maumus F."/>
            <person name="Michel G."/>
            <person name="Miranda-Saavedra D."/>
            <person name="Morales J."/>
            <person name="Moreau H."/>
            <person name="Motomura T."/>
            <person name="Nagasato C."/>
            <person name="Napoli C.A."/>
            <person name="Nelson D.R."/>
            <person name="Nyvall-Collen P."/>
            <person name="Peters A.F."/>
            <person name="Pommier C."/>
            <person name="Potin P."/>
            <person name="Poulain J."/>
            <person name="Quesneville H."/>
            <person name="Read B."/>
            <person name="Rensing S.A."/>
            <person name="Ritter A."/>
            <person name="Rousvoal S."/>
            <person name="Samanta M."/>
            <person name="Samson G."/>
            <person name="Schroeder D.C."/>
            <person name="Segurens B."/>
            <person name="Strittmatter M."/>
            <person name="Tonon T."/>
            <person name="Tregear J.W."/>
            <person name="Valentin K."/>
            <person name="von Dassow P."/>
            <person name="Yamagishi T."/>
            <person name="Van de Peer Y."/>
            <person name="Wincker P."/>
        </authorList>
    </citation>
    <scope>NUCLEOTIDE SEQUENCE [LARGE SCALE GENOMIC DNA]</scope>
    <source>
        <strain evidence="13">Ec32 / CCAP1310/4</strain>
    </source>
</reference>
<dbReference type="FunCoup" id="D8LL91">
    <property type="interactions" value="22"/>
</dbReference>
<accession>D8LL91</accession>
<evidence type="ECO:0000259" key="11">
    <source>
        <dbReference type="PROSITE" id="PS51385"/>
    </source>
</evidence>
<dbReference type="SUPFAM" id="SSF64153">
    <property type="entry name" value="YjeF N-terminal domain-like"/>
    <property type="match status" value="1"/>
</dbReference>
<comment type="cofactor">
    <cofactor evidence="10">
        <name>K(+)</name>
        <dbReference type="ChEBI" id="CHEBI:29103"/>
    </cofactor>
    <text evidence="10">Binds 1 potassium ion per subunit.</text>
</comment>
<keyword evidence="7 10" id="KW-0630">Potassium</keyword>
<dbReference type="eggNOG" id="KOG2585">
    <property type="taxonomic scope" value="Eukaryota"/>
</dbReference>
<evidence type="ECO:0000313" key="13">
    <source>
        <dbReference type="Proteomes" id="UP000002630"/>
    </source>
</evidence>
<evidence type="ECO:0000256" key="10">
    <source>
        <dbReference type="HAMAP-Rule" id="MF_03159"/>
    </source>
</evidence>
<evidence type="ECO:0000256" key="5">
    <source>
        <dbReference type="ARBA" id="ARBA00022741"/>
    </source>
</evidence>
<comment type="catalytic activity">
    <reaction evidence="1 10">
        <text>(6R)-NADHX = (6S)-NADHX</text>
        <dbReference type="Rhea" id="RHEA:32215"/>
        <dbReference type="ChEBI" id="CHEBI:64074"/>
        <dbReference type="ChEBI" id="CHEBI:64075"/>
        <dbReference type="EC" id="5.1.99.6"/>
    </reaction>
</comment>
<dbReference type="HAMAP" id="MF_01966">
    <property type="entry name" value="NADHX_epimerase"/>
    <property type="match status" value="1"/>
</dbReference>
<dbReference type="OrthoDB" id="10064708at2759"/>
<dbReference type="NCBIfam" id="TIGR00197">
    <property type="entry name" value="yjeF_nterm"/>
    <property type="match status" value="1"/>
</dbReference>
<dbReference type="GO" id="GO:0000166">
    <property type="term" value="F:nucleotide binding"/>
    <property type="evidence" value="ECO:0007669"/>
    <property type="project" value="UniProtKB-KW"/>
</dbReference>
<dbReference type="EMBL" id="FN649745">
    <property type="protein sequence ID" value="CBN77089.1"/>
    <property type="molecule type" value="Genomic_DNA"/>
</dbReference>
<keyword evidence="6" id="KW-0521">NADP</keyword>
<feature type="binding site" evidence="10">
    <location>
        <position position="70"/>
    </location>
    <ligand>
        <name>K(+)</name>
        <dbReference type="ChEBI" id="CHEBI:29103"/>
    </ligand>
</feature>
<dbReference type="PANTHER" id="PTHR13232">
    <property type="entry name" value="NAD(P)H-HYDRATE EPIMERASE"/>
    <property type="match status" value="1"/>
</dbReference>
<feature type="domain" description="YjeF N-terminal" evidence="11">
    <location>
        <begin position="21"/>
        <end position="226"/>
    </location>
</feature>
<dbReference type="InterPro" id="IPR036652">
    <property type="entry name" value="YjeF_N_dom_sf"/>
</dbReference>
<keyword evidence="5 10" id="KW-0547">Nucleotide-binding</keyword>
<gene>
    <name evidence="12" type="ORF">Esi_0036_0012</name>
</gene>
<keyword evidence="8 10" id="KW-0520">NAD</keyword>
<dbReference type="InParanoid" id="D8LL91"/>
<evidence type="ECO:0000256" key="4">
    <source>
        <dbReference type="ARBA" id="ARBA00022723"/>
    </source>
</evidence>
<feature type="binding site" evidence="10">
    <location>
        <begin position="69"/>
        <end position="73"/>
    </location>
    <ligand>
        <name>(6S)-NADPHX</name>
        <dbReference type="ChEBI" id="CHEBI:64076"/>
    </ligand>
</feature>
<protein>
    <recommendedName>
        <fullName evidence="3 10">NAD(P)H-hydrate epimerase</fullName>
        <ecNumber evidence="3 10">5.1.99.6</ecNumber>
    </recommendedName>
    <alternativeName>
        <fullName evidence="10">NAD(P)HX epimerase</fullName>
    </alternativeName>
</protein>
<dbReference type="Pfam" id="PF03853">
    <property type="entry name" value="YjeF_N"/>
    <property type="match status" value="1"/>
</dbReference>
<sequence length="256" mass="27386">MASSQPPPSSSGISLLTAEDSAALDADLMSTPGFSIDQLMELAGLSVACAIAKVYPPPSRVLIVCGPGNNGGDGLVAARHLWQFGYRPTCLYPKPTARQLFTNLVEQCKQLDIEFLPSWEAAGDLGSYDVVLDAMFGFGFKGDPRPPFDTILKDLSKSGATPVVSVDVPSGWSVDEGDSKGGGLKPEMLISLTAPKLSARFFEGPHHFLGGRFVPPGIASKYSLELPAYPGSEQCVRLEEWGQQRRTKQPQEPCEG</sequence>
<dbReference type="InterPro" id="IPR032976">
    <property type="entry name" value="YJEFN_prot_NAXE-like"/>
</dbReference>
<comment type="similarity">
    <text evidence="10">Belongs to the NnrE/AIBP family.</text>
</comment>
<evidence type="ECO:0000313" key="12">
    <source>
        <dbReference type="EMBL" id="CBN77089.1"/>
    </source>
</evidence>
<dbReference type="InterPro" id="IPR004443">
    <property type="entry name" value="YjeF_N_dom"/>
</dbReference>
<evidence type="ECO:0000256" key="7">
    <source>
        <dbReference type="ARBA" id="ARBA00022958"/>
    </source>
</evidence>
<feature type="binding site" evidence="10">
    <location>
        <position position="133"/>
    </location>
    <ligand>
        <name>K(+)</name>
        <dbReference type="ChEBI" id="CHEBI:29103"/>
    </ligand>
</feature>
<evidence type="ECO:0000256" key="6">
    <source>
        <dbReference type="ARBA" id="ARBA00022857"/>
    </source>
</evidence>
<dbReference type="STRING" id="2880.D8LL91"/>
<organism evidence="12 13">
    <name type="scientific">Ectocarpus siliculosus</name>
    <name type="common">Brown alga</name>
    <name type="synonym">Conferva siliculosa</name>
    <dbReference type="NCBI Taxonomy" id="2880"/>
    <lineage>
        <taxon>Eukaryota</taxon>
        <taxon>Sar</taxon>
        <taxon>Stramenopiles</taxon>
        <taxon>Ochrophyta</taxon>
        <taxon>PX clade</taxon>
        <taxon>Phaeophyceae</taxon>
        <taxon>Ectocarpales</taxon>
        <taxon>Ectocarpaceae</taxon>
        <taxon>Ectocarpus</taxon>
    </lineage>
</organism>
<dbReference type="AlphaFoldDB" id="D8LL91"/>
<name>D8LL91_ECTSI</name>
<evidence type="ECO:0000256" key="2">
    <source>
        <dbReference type="ARBA" id="ARBA00000909"/>
    </source>
</evidence>
<evidence type="ECO:0000256" key="3">
    <source>
        <dbReference type="ARBA" id="ARBA00012228"/>
    </source>
</evidence>